<dbReference type="AlphaFoldDB" id="A0A0F4Z265"/>
<protein>
    <submittedName>
        <fullName evidence="2">Uncharacterized protein</fullName>
    </submittedName>
</protein>
<feature type="region of interest" description="Disordered" evidence="1">
    <location>
        <begin position="30"/>
        <end position="51"/>
    </location>
</feature>
<evidence type="ECO:0000313" key="2">
    <source>
        <dbReference type="EMBL" id="KKA23963.1"/>
    </source>
</evidence>
<gene>
    <name evidence="2" type="ORF">T310_2004</name>
</gene>
<accession>A0A0F4Z265</accession>
<dbReference type="RefSeq" id="XP_013330575.1">
    <property type="nucleotide sequence ID" value="XM_013475121.1"/>
</dbReference>
<evidence type="ECO:0000256" key="1">
    <source>
        <dbReference type="SAM" id="MobiDB-lite"/>
    </source>
</evidence>
<reference evidence="2 3" key="1">
    <citation type="submission" date="2015-04" db="EMBL/GenBank/DDBJ databases">
        <authorList>
            <person name="Heijne W.H."/>
            <person name="Fedorova N.D."/>
            <person name="Nierman W.C."/>
            <person name="Vollebregt A.W."/>
            <person name="Zhao Z."/>
            <person name="Wu L."/>
            <person name="Kumar M."/>
            <person name="Stam H."/>
            <person name="van den Berg M.A."/>
            <person name="Pel H.J."/>
        </authorList>
    </citation>
    <scope>NUCLEOTIDE SEQUENCE [LARGE SCALE GENOMIC DNA]</scope>
    <source>
        <strain evidence="2 3">CBS 393.64</strain>
    </source>
</reference>
<dbReference type="Proteomes" id="UP000053958">
    <property type="component" value="Unassembled WGS sequence"/>
</dbReference>
<name>A0A0F4Z265_RASE3</name>
<organism evidence="2 3">
    <name type="scientific">Rasamsonia emersonii (strain ATCC 16479 / CBS 393.64 / IMI 116815)</name>
    <dbReference type="NCBI Taxonomy" id="1408163"/>
    <lineage>
        <taxon>Eukaryota</taxon>
        <taxon>Fungi</taxon>
        <taxon>Dikarya</taxon>
        <taxon>Ascomycota</taxon>
        <taxon>Pezizomycotina</taxon>
        <taxon>Eurotiomycetes</taxon>
        <taxon>Eurotiomycetidae</taxon>
        <taxon>Eurotiales</taxon>
        <taxon>Trichocomaceae</taxon>
        <taxon>Rasamsonia</taxon>
    </lineage>
</organism>
<sequence>MLLFVVDGRRSLSCRDEALNTKGQLQFNKKLKSRKGRERGPQRQIRRTPVDDGGRLMLVERRRSVFLFRPCEAKVRTRFARGDAGSELSDARTEGVPGRVLSRSRQRQRSQRAPSKKHGQQRDRTAEEKGVREDTRSSSTRAAADTLSLYAVRAKIQRITPASAVLARYWCLNYQYSQFHGTADEMINQLAMRSSLRLRQAINLFSFQTNSSYSYYGMKPAACAAGASRSPSIFIMTRFSAAWSSVAADVINIGSLLVVALINPSSPHSVLVVHTDVLYTG</sequence>
<evidence type="ECO:0000313" key="3">
    <source>
        <dbReference type="Proteomes" id="UP000053958"/>
    </source>
</evidence>
<proteinExistence type="predicted"/>
<dbReference type="GeneID" id="25314355"/>
<feature type="compositionally biased region" description="Basic and acidic residues" evidence="1">
    <location>
        <begin position="120"/>
        <end position="136"/>
    </location>
</feature>
<feature type="compositionally biased region" description="Basic residues" evidence="1">
    <location>
        <begin position="102"/>
        <end position="119"/>
    </location>
</feature>
<keyword evidence="3" id="KW-1185">Reference proteome</keyword>
<feature type="region of interest" description="Disordered" evidence="1">
    <location>
        <begin position="80"/>
        <end position="139"/>
    </location>
</feature>
<comment type="caution">
    <text evidence="2">The sequence shown here is derived from an EMBL/GenBank/DDBJ whole genome shotgun (WGS) entry which is preliminary data.</text>
</comment>
<dbReference type="EMBL" id="LASV01000080">
    <property type="protein sequence ID" value="KKA23963.1"/>
    <property type="molecule type" value="Genomic_DNA"/>
</dbReference>